<feature type="region of interest" description="Disordered" evidence="1">
    <location>
        <begin position="149"/>
        <end position="169"/>
    </location>
</feature>
<gene>
    <name evidence="2" type="ORF">Pla111_15090</name>
</gene>
<dbReference type="OrthoDB" id="244263at2"/>
<evidence type="ECO:0000256" key="1">
    <source>
        <dbReference type="SAM" id="MobiDB-lite"/>
    </source>
</evidence>
<organism evidence="2 3">
    <name type="scientific">Botrimarina hoheduenensis</name>
    <dbReference type="NCBI Taxonomy" id="2528000"/>
    <lineage>
        <taxon>Bacteria</taxon>
        <taxon>Pseudomonadati</taxon>
        <taxon>Planctomycetota</taxon>
        <taxon>Planctomycetia</taxon>
        <taxon>Pirellulales</taxon>
        <taxon>Lacipirellulaceae</taxon>
        <taxon>Botrimarina</taxon>
    </lineage>
</organism>
<proteinExistence type="predicted"/>
<feature type="compositionally biased region" description="Pro residues" evidence="1">
    <location>
        <begin position="153"/>
        <end position="164"/>
    </location>
</feature>
<evidence type="ECO:0000313" key="3">
    <source>
        <dbReference type="Proteomes" id="UP000318995"/>
    </source>
</evidence>
<protein>
    <recommendedName>
        <fullName evidence="4">AsmA-like C-terminal domain-containing protein</fullName>
    </recommendedName>
</protein>
<dbReference type="EMBL" id="SJPH01000003">
    <property type="protein sequence ID" value="TWT46413.1"/>
    <property type="molecule type" value="Genomic_DNA"/>
</dbReference>
<evidence type="ECO:0000313" key="2">
    <source>
        <dbReference type="EMBL" id="TWT46413.1"/>
    </source>
</evidence>
<accession>A0A5C5W827</accession>
<dbReference type="AlphaFoldDB" id="A0A5C5W827"/>
<feature type="region of interest" description="Disordered" evidence="1">
    <location>
        <begin position="899"/>
        <end position="925"/>
    </location>
</feature>
<name>A0A5C5W827_9BACT</name>
<dbReference type="Proteomes" id="UP000318995">
    <property type="component" value="Unassembled WGS sequence"/>
</dbReference>
<comment type="caution">
    <text evidence="2">The sequence shown here is derived from an EMBL/GenBank/DDBJ whole genome shotgun (WGS) entry which is preliminary data.</text>
</comment>
<sequence length="1216" mass="128997">MPYLTSSRRAAYRCAKPCRGKTRRAKIRRGWLIALVTILGLLVAAPTLVATTAAHNRLLATVVPSEVGKLSAKGSVVGWTGPLALTGVELRDPDGELIASAERIEATGGWTSFIGSAPIALKISKPLLYATFTPAGSTLEALTQRITAARKPAQPPSDQPPVPPAGRVQRPLDLTLSEGVVRLADAATGERWQAEAIEARVVIASTGAMTAQIRGGMAPVDGPRGEFALDITGAEPNTAAEQRAVFSVRGVSATVLGLALRRHDAAARLAGVINGGGEMVWRPVPTAPALQDNPLGWALACGWRSRGEIAVDEGAFQGNASRGQLVRLKKMAVPWEFAAGDDRLQIVKLSPAIDFVRADLTGTVTAADGANWQQGVTVVPSALRGRMQIDLARLAALAPGVLSVRQGVQIDQGLITAKFDVARPGNNTTIVLEANSEGFVGSSPEGPLAWRTPIKMIANATGPPAIDTTAPLRGWQLQALDCQSRFLTAGAHGDATEIQGQASFDLAKLATDLGEFLDLGAWRLAGRGDAQFRWRQTETQGVQWSAKGGLKDLLVGAADRPLARERDLVFDVGGASSATSLTPSSARGELTAEGDTLRFELLPAAQANEARSYRGNLTGDLVTWLRRARLLQTDLPTPEALGLQGRVEASVEGQMGTTRGRADPIKVVLTDLVVAPTPDPSQPATLVAREPLVELVADAEWDTTTGRVKTREARLQSSTIALSARNLEVTPGAAESWRGEVSFRGDLARLSRWQAERPQSGDVLADGAIVGKATLRGIPEGTLLKVRATGENLGLTRVAGTNLEDLWREVQLEAQSDALLQPGRRADGTKRMSLELQELRINSPTLTGSVAGRIEDLEQLAGVRVNGGVNYDLERLSPVLWPQLADSVRLVGRDTARFEISSDDPPAGDQSLPAPPGAAGAPSVAAGAPGIERLTGRLEAPWQGADLFGLAVGPGKVIATLRAGLLRVDPIDVQIGDTGRLTTQAAARLAPTPRYAEVAPGPLVTQVAISQKVSERVLKYIAPVLADATRADGRFSIALAEARTPLDDPKLSRVRGVLDVHSVQVLPGPSIAEMVSLVRQIRGVVRDGVEGVAASNERPILTMSDRSIEFTMAEGRVYHRGLEFLVGDALVKSEGSVGIDETLDLLLQVPIQEEWIQRRPVLLGGLRGRSIDIPVRGTFKQPQIDRQAFQQISRELLQSAAAGAIDGLLRGLLQPR</sequence>
<reference evidence="2 3" key="1">
    <citation type="submission" date="2019-02" db="EMBL/GenBank/DDBJ databases">
        <title>Deep-cultivation of Planctomycetes and their phenomic and genomic characterization uncovers novel biology.</title>
        <authorList>
            <person name="Wiegand S."/>
            <person name="Jogler M."/>
            <person name="Boedeker C."/>
            <person name="Pinto D."/>
            <person name="Vollmers J."/>
            <person name="Rivas-Marin E."/>
            <person name="Kohn T."/>
            <person name="Peeters S.H."/>
            <person name="Heuer A."/>
            <person name="Rast P."/>
            <person name="Oberbeckmann S."/>
            <person name="Bunk B."/>
            <person name="Jeske O."/>
            <person name="Meyerdierks A."/>
            <person name="Storesund J.E."/>
            <person name="Kallscheuer N."/>
            <person name="Luecker S."/>
            <person name="Lage O.M."/>
            <person name="Pohl T."/>
            <person name="Merkel B.J."/>
            <person name="Hornburger P."/>
            <person name="Mueller R.-W."/>
            <person name="Bruemmer F."/>
            <person name="Labrenz M."/>
            <person name="Spormann A.M."/>
            <person name="Op Den Camp H."/>
            <person name="Overmann J."/>
            <person name="Amann R."/>
            <person name="Jetten M.S.M."/>
            <person name="Mascher T."/>
            <person name="Medema M.H."/>
            <person name="Devos D.P."/>
            <person name="Kaster A.-K."/>
            <person name="Ovreas L."/>
            <person name="Rohde M."/>
            <person name="Galperin M.Y."/>
            <person name="Jogler C."/>
        </authorList>
    </citation>
    <scope>NUCLEOTIDE SEQUENCE [LARGE SCALE GENOMIC DNA]</scope>
    <source>
        <strain evidence="2 3">Pla111</strain>
    </source>
</reference>
<dbReference type="RefSeq" id="WP_146572907.1">
    <property type="nucleotide sequence ID" value="NZ_SJPH01000003.1"/>
</dbReference>
<keyword evidence="3" id="KW-1185">Reference proteome</keyword>
<evidence type="ECO:0008006" key="4">
    <source>
        <dbReference type="Google" id="ProtNLM"/>
    </source>
</evidence>